<keyword evidence="4" id="KW-1185">Reference proteome</keyword>
<dbReference type="RefSeq" id="WP_311620542.1">
    <property type="nucleotide sequence ID" value="NZ_JAVREV010000019.1"/>
</dbReference>
<feature type="compositionally biased region" description="Low complexity" evidence="1">
    <location>
        <begin position="156"/>
        <end position="170"/>
    </location>
</feature>
<dbReference type="InterPro" id="IPR014710">
    <property type="entry name" value="RmlC-like_jellyroll"/>
</dbReference>
<dbReference type="CDD" id="cd06121">
    <property type="entry name" value="cupin_YML079wp"/>
    <property type="match status" value="1"/>
</dbReference>
<gene>
    <name evidence="3" type="ORF">RM779_27880</name>
</gene>
<dbReference type="EMBL" id="JAVREV010000019">
    <property type="protein sequence ID" value="MDT0446387.1"/>
    <property type="molecule type" value="Genomic_DNA"/>
</dbReference>
<dbReference type="PANTHER" id="PTHR33387:SF3">
    <property type="entry name" value="DUF985 DOMAIN-CONTAINING PROTEIN"/>
    <property type="match status" value="1"/>
</dbReference>
<sequence length="341" mass="36965">MTSARDLAPRLRLTADPAGGWAGPAGGHPGYGGRPLVTAPMRWRTRMLDTAARHLGWRRCTGDLILFRHPAAFGDGRLRLRLRTRTADHGERDQFLGESPRHGEHYQLTVPAGQWHRIELAVGERALWSEAVVPGTGTWEYAPDGEPASAGEGGQRTAAPSAPAARPATPEGAELARLLELTPHVEGGYYRQLYQSAASMTTFRGPRPYANTIHYLLDARSPTGHLHLNTAHITHFLHSGGPIEYVLLSPDGTLHEVVMGTDTRRGQVPVFTCPGGWWKASRLPDDVGHGLISEIVAPGFDFADQSIARPDDVAQAFPQHLERLAPVISGGPETHGTEDSS</sequence>
<evidence type="ECO:0000313" key="4">
    <source>
        <dbReference type="Proteomes" id="UP001183615"/>
    </source>
</evidence>
<organism evidence="3 4">
    <name type="scientific">Streptomyces johnsoniae</name>
    <dbReference type="NCBI Taxonomy" id="3075532"/>
    <lineage>
        <taxon>Bacteria</taxon>
        <taxon>Bacillati</taxon>
        <taxon>Actinomycetota</taxon>
        <taxon>Actinomycetes</taxon>
        <taxon>Kitasatosporales</taxon>
        <taxon>Streptomycetaceae</taxon>
        <taxon>Streptomyces</taxon>
    </lineage>
</organism>
<dbReference type="InterPro" id="IPR011051">
    <property type="entry name" value="RmlC_Cupin_sf"/>
</dbReference>
<dbReference type="PANTHER" id="PTHR33387">
    <property type="entry name" value="RMLC-LIKE JELLY ROLL FOLD PROTEIN"/>
    <property type="match status" value="1"/>
</dbReference>
<dbReference type="Pfam" id="PF06172">
    <property type="entry name" value="Cupin_5"/>
    <property type="match status" value="1"/>
</dbReference>
<comment type="caution">
    <text evidence="3">The sequence shown here is derived from an EMBL/GenBank/DDBJ whole genome shotgun (WGS) entry which is preliminary data.</text>
</comment>
<proteinExistence type="predicted"/>
<reference evidence="4" key="1">
    <citation type="submission" date="2023-07" db="EMBL/GenBank/DDBJ databases">
        <title>30 novel species of actinomycetes from the DSMZ collection.</title>
        <authorList>
            <person name="Nouioui I."/>
        </authorList>
    </citation>
    <scope>NUCLEOTIDE SEQUENCE [LARGE SCALE GENOMIC DNA]</scope>
    <source>
        <strain evidence="4">DSM 41886</strain>
    </source>
</reference>
<dbReference type="Gene3D" id="2.60.120.10">
    <property type="entry name" value="Jelly Rolls"/>
    <property type="match status" value="2"/>
</dbReference>
<evidence type="ECO:0000259" key="2">
    <source>
        <dbReference type="Pfam" id="PF06172"/>
    </source>
</evidence>
<evidence type="ECO:0000256" key="1">
    <source>
        <dbReference type="SAM" id="MobiDB-lite"/>
    </source>
</evidence>
<evidence type="ECO:0000313" key="3">
    <source>
        <dbReference type="EMBL" id="MDT0446387.1"/>
    </source>
</evidence>
<dbReference type="InterPro" id="IPR039935">
    <property type="entry name" value="YML079W-like"/>
</dbReference>
<protein>
    <submittedName>
        <fullName evidence="3">Cupin domain-containing protein</fullName>
    </submittedName>
</protein>
<feature type="region of interest" description="Disordered" evidence="1">
    <location>
        <begin position="138"/>
        <end position="170"/>
    </location>
</feature>
<dbReference type="SUPFAM" id="SSF51182">
    <property type="entry name" value="RmlC-like cupins"/>
    <property type="match status" value="2"/>
</dbReference>
<name>A0ABU2SBN6_9ACTN</name>
<feature type="domain" description="DUF985" evidence="2">
    <location>
        <begin position="174"/>
        <end position="306"/>
    </location>
</feature>
<dbReference type="Proteomes" id="UP001183615">
    <property type="component" value="Unassembled WGS sequence"/>
</dbReference>
<accession>A0ABU2SBN6</accession>
<dbReference type="InterPro" id="IPR009327">
    <property type="entry name" value="Cupin_DUF985"/>
</dbReference>